<evidence type="ECO:0000313" key="2">
    <source>
        <dbReference type="EMBL" id="TMQ56253.1"/>
    </source>
</evidence>
<feature type="chain" id="PRO_5021839484" evidence="1">
    <location>
        <begin position="23"/>
        <end position="330"/>
    </location>
</feature>
<reference evidence="2 3" key="1">
    <citation type="journal article" date="2019" name="Nat. Microbiol.">
        <title>Mediterranean grassland soil C-N compound turnover is dependent on rainfall and depth, and is mediated by genomically divergent microorganisms.</title>
        <authorList>
            <person name="Diamond S."/>
            <person name="Andeer P.F."/>
            <person name="Li Z."/>
            <person name="Crits-Christoph A."/>
            <person name="Burstein D."/>
            <person name="Anantharaman K."/>
            <person name="Lane K.R."/>
            <person name="Thomas B.C."/>
            <person name="Pan C."/>
            <person name="Northen T.R."/>
            <person name="Banfield J.F."/>
        </authorList>
    </citation>
    <scope>NUCLEOTIDE SEQUENCE [LARGE SCALE GENOMIC DNA]</scope>
    <source>
        <strain evidence="2">WS_4</strain>
    </source>
</reference>
<gene>
    <name evidence="2" type="ORF">E6K74_00850</name>
</gene>
<dbReference type="GO" id="GO:1990281">
    <property type="term" value="C:efflux pump complex"/>
    <property type="evidence" value="ECO:0007669"/>
    <property type="project" value="TreeGrafter"/>
</dbReference>
<organism evidence="2 3">
    <name type="scientific">Eiseniibacteriota bacterium</name>
    <dbReference type="NCBI Taxonomy" id="2212470"/>
    <lineage>
        <taxon>Bacteria</taxon>
        <taxon>Candidatus Eiseniibacteriota</taxon>
    </lineage>
</organism>
<dbReference type="PANTHER" id="PTHR30469">
    <property type="entry name" value="MULTIDRUG RESISTANCE PROTEIN MDTA"/>
    <property type="match status" value="1"/>
</dbReference>
<dbReference type="Proteomes" id="UP000319829">
    <property type="component" value="Unassembled WGS sequence"/>
</dbReference>
<evidence type="ECO:0000256" key="1">
    <source>
        <dbReference type="SAM" id="SignalP"/>
    </source>
</evidence>
<dbReference type="PROSITE" id="PS51257">
    <property type="entry name" value="PROKAR_LIPOPROTEIN"/>
    <property type="match status" value="1"/>
</dbReference>
<sequence length="330" mass="34860">MTIRTRRLIAALSLLCLPALLALSSCTRGDGEEQRPPEPIVPVRVERLKSFTFEDQVQATGQWRSKADQIVAAPFAGVLGTVLPRVGDGLHAGATVGTMTTLESHATLKGAELLLREARDPLARREAERAVEQARHDLVQVPIVVPEGGVVVRRSAESGAQLAEGAEILALAPWTSLVFEAHVPALQGASVHPGQRALIQEEGRPARAAVVERILPAADPTDQTTLVWLAPTTPTPAPQLQHFGSASITIGPAHASIAVPDSAVVEDDLTGERRVALVDPTMRAHWIPVLLGAGLAGWHELKSPALKSGASVVVEGQRGLPDSARVAPAR</sequence>
<dbReference type="EMBL" id="VBOU01000003">
    <property type="protein sequence ID" value="TMQ56253.1"/>
    <property type="molecule type" value="Genomic_DNA"/>
</dbReference>
<protein>
    <submittedName>
        <fullName evidence="2">HlyD family efflux transporter periplasmic adaptor subunit</fullName>
    </submittedName>
</protein>
<accession>A0A538SXY9</accession>
<keyword evidence="1" id="KW-0732">Signal</keyword>
<feature type="signal peptide" evidence="1">
    <location>
        <begin position="1"/>
        <end position="22"/>
    </location>
</feature>
<dbReference type="GO" id="GO:0015562">
    <property type="term" value="F:efflux transmembrane transporter activity"/>
    <property type="evidence" value="ECO:0007669"/>
    <property type="project" value="TreeGrafter"/>
</dbReference>
<evidence type="ECO:0000313" key="3">
    <source>
        <dbReference type="Proteomes" id="UP000319829"/>
    </source>
</evidence>
<name>A0A538SXY9_UNCEI</name>
<dbReference type="AlphaFoldDB" id="A0A538SXY9"/>
<proteinExistence type="predicted"/>
<comment type="caution">
    <text evidence="2">The sequence shown here is derived from an EMBL/GenBank/DDBJ whole genome shotgun (WGS) entry which is preliminary data.</text>
</comment>
<dbReference type="PANTHER" id="PTHR30469:SF15">
    <property type="entry name" value="HLYD FAMILY OF SECRETION PROTEINS"/>
    <property type="match status" value="1"/>
</dbReference>
<dbReference type="Gene3D" id="2.40.420.20">
    <property type="match status" value="1"/>
</dbReference>